<name>A0ACB8WH44_9TELE</name>
<protein>
    <submittedName>
        <fullName evidence="1">Uncharacterized protein</fullName>
    </submittedName>
</protein>
<keyword evidence="2" id="KW-1185">Reference proteome</keyword>
<organism evidence="1 2">
    <name type="scientific">Scortum barcoo</name>
    <name type="common">barcoo grunter</name>
    <dbReference type="NCBI Taxonomy" id="214431"/>
    <lineage>
        <taxon>Eukaryota</taxon>
        <taxon>Metazoa</taxon>
        <taxon>Chordata</taxon>
        <taxon>Craniata</taxon>
        <taxon>Vertebrata</taxon>
        <taxon>Euteleostomi</taxon>
        <taxon>Actinopterygii</taxon>
        <taxon>Neopterygii</taxon>
        <taxon>Teleostei</taxon>
        <taxon>Neoteleostei</taxon>
        <taxon>Acanthomorphata</taxon>
        <taxon>Eupercaria</taxon>
        <taxon>Centrarchiformes</taxon>
        <taxon>Terapontoidei</taxon>
        <taxon>Terapontidae</taxon>
        <taxon>Scortum</taxon>
    </lineage>
</organism>
<sequence length="181" mass="19941">VRNELRRIRARKCESGWHQLKASEILCRPATWGSGANFQPEPGAGESTTAVENILCGISAKDPEPRGFISYRVAQILNPMKTLEDEALQTSHAEGHVGAHGVDQYLKAWTLESLTKRPQNVRIWNYESNMANCSMEAPQMGLTGSTENRAVVCWGKSASTADRKSLNRQTEKTSVCPGMPP</sequence>
<gene>
    <name evidence="1" type="ORF">L3Q82_009652</name>
</gene>
<reference evidence="1" key="1">
    <citation type="submission" date="2022-04" db="EMBL/GenBank/DDBJ databases">
        <title>Jade perch genome.</title>
        <authorList>
            <person name="Chao B."/>
        </authorList>
    </citation>
    <scope>NUCLEOTIDE SEQUENCE</scope>
    <source>
        <strain evidence="1">CB-2022</strain>
    </source>
</reference>
<evidence type="ECO:0000313" key="1">
    <source>
        <dbReference type="EMBL" id="KAI3367020.1"/>
    </source>
</evidence>
<comment type="caution">
    <text evidence="1">The sequence shown here is derived from an EMBL/GenBank/DDBJ whole genome shotgun (WGS) entry which is preliminary data.</text>
</comment>
<dbReference type="EMBL" id="CM041540">
    <property type="protein sequence ID" value="KAI3367020.1"/>
    <property type="molecule type" value="Genomic_DNA"/>
</dbReference>
<proteinExistence type="predicted"/>
<feature type="non-terminal residue" evidence="1">
    <location>
        <position position="1"/>
    </location>
</feature>
<accession>A0ACB8WH44</accession>
<dbReference type="Proteomes" id="UP000831701">
    <property type="component" value="Chromosome 10"/>
</dbReference>
<evidence type="ECO:0000313" key="2">
    <source>
        <dbReference type="Proteomes" id="UP000831701"/>
    </source>
</evidence>